<name>A0A4R7JTQ4_9GAMM</name>
<comment type="caution">
    <text evidence="4">The sequence shown here is derived from an EMBL/GenBank/DDBJ whole genome shotgun (WGS) entry which is preliminary data.</text>
</comment>
<dbReference type="Pfam" id="PF14559">
    <property type="entry name" value="TPR_19"/>
    <property type="match status" value="5"/>
</dbReference>
<dbReference type="EMBL" id="SOAX01000003">
    <property type="protein sequence ID" value="TDT41415.1"/>
    <property type="molecule type" value="Genomic_DNA"/>
</dbReference>
<dbReference type="Pfam" id="PF13432">
    <property type="entry name" value="TPR_16"/>
    <property type="match status" value="1"/>
</dbReference>
<evidence type="ECO:0000256" key="2">
    <source>
        <dbReference type="ARBA" id="ARBA00022803"/>
    </source>
</evidence>
<gene>
    <name evidence="4" type="ORF">DES49_1498</name>
</gene>
<dbReference type="PANTHER" id="PTHR45586:SF14">
    <property type="entry name" value="TETRATRICOPEPTIDE TPR_2 REPEAT PROTEIN"/>
    <property type="match status" value="1"/>
</dbReference>
<protein>
    <submittedName>
        <fullName evidence="4">Putative PEP-CTERM system TPR-repeat lipoprotein</fullName>
    </submittedName>
</protein>
<accession>A0A4R7JTQ4</accession>
<dbReference type="PROSITE" id="PS51257">
    <property type="entry name" value="PROKAR_LIPOPROTEIN"/>
    <property type="match status" value="1"/>
</dbReference>
<dbReference type="SMART" id="SM00028">
    <property type="entry name" value="TPR"/>
    <property type="match status" value="11"/>
</dbReference>
<proteinExistence type="predicted"/>
<feature type="repeat" description="TPR" evidence="3">
    <location>
        <begin position="528"/>
        <end position="561"/>
    </location>
</feature>
<keyword evidence="5" id="KW-1185">Reference proteome</keyword>
<sequence length="899" mass="99819">MQGPKTRGTRLSLLIGLVVVLATGCSGGEDMTQKEVEYLSHMDQAQFFQQQGELKASTQEARSAIEAQPDQIEPYFILINNLLTAGDGRTAESQLQELRGRIDETDAEQRDNLNRLAILVARAKMKQDDPQGALEALEDVESADRSQQLQASILRADAHRQAGKSDEARRIYQEVLERDPEAVMALLGLSRLAYEQGQREQARNQMAKAEEVNADDPEVLLWKARMAHREERYDDATEAYTAALEDIGRYDVMTRRKYETISALIDVLREKGDASQAFVYEEILADSAPGTLHSGMESAREAYQRGNFDTAAGHLTEVLAQAPGHEAASIMLGMIRFQQGRVGEAEELLAGHVDKVKSGDLTKMLAAARIQLERPEQAREMLEELDPQGNDPGVVALIGIAALSSGDTELGRGLIEQSLAMAPDNAALRVRYARYLMTQDETDEAISQLEEAIERTPTADKAHALLARVLAESGREDNAEQVVSQWMESQPDNVHAYNIAGDIAQMRGDSEAARGYYREAIGINADTPESHFALGMLEARGGNADESLKHLRHAVERAPDNGHYIRGLLSLAASEGRVDETMEFLETVGEAKESSIGPYLTLLRSALDNGKDERASQLADTLSDRMEGADGSRETIGDIYGAVAQNALSNGNTERAQKVVRNGRERFRSHERLALIDARLQFLQERPSDAREILRTVKTEHPDSAAPYIEEANYFMRSGSYREASELYQLARDKQDSVPILLRHARALRQQDRTRRAIEVLEEGSKRFGDNHQIPLNLAMLYQGANQKDKARQAYETTLELAPDNTVALNNLAWLIHEEDTARGLELAERAYNANAENPAVADTYGWILLRNGEVSKSIEVLEKARERAPDSRDITQHLAEAYREAGQPERADALMEQL</sequence>
<reference evidence="4 5" key="1">
    <citation type="submission" date="2019-03" db="EMBL/GenBank/DDBJ databases">
        <title>Genomic Encyclopedia of Type Strains, Phase IV (KMG-IV): sequencing the most valuable type-strain genomes for metagenomic binning, comparative biology and taxonomic classification.</title>
        <authorList>
            <person name="Goeker M."/>
        </authorList>
    </citation>
    <scope>NUCLEOTIDE SEQUENCE [LARGE SCALE GENOMIC DNA]</scope>
    <source>
        <strain evidence="4 5">DSM 15505</strain>
    </source>
</reference>
<dbReference type="InterPro" id="IPR011990">
    <property type="entry name" value="TPR-like_helical_dom_sf"/>
</dbReference>
<keyword evidence="4" id="KW-0449">Lipoprotein</keyword>
<evidence type="ECO:0000256" key="1">
    <source>
        <dbReference type="ARBA" id="ARBA00022737"/>
    </source>
</evidence>
<dbReference type="PROSITE" id="PS50005">
    <property type="entry name" value="TPR"/>
    <property type="match status" value="2"/>
</dbReference>
<keyword evidence="1" id="KW-0677">Repeat</keyword>
<evidence type="ECO:0000313" key="5">
    <source>
        <dbReference type="Proteomes" id="UP000295830"/>
    </source>
</evidence>
<dbReference type="PANTHER" id="PTHR45586">
    <property type="entry name" value="TPR REPEAT-CONTAINING PROTEIN PA4667"/>
    <property type="match status" value="1"/>
</dbReference>
<dbReference type="Gene3D" id="1.25.40.10">
    <property type="entry name" value="Tetratricopeptide repeat domain"/>
    <property type="match status" value="4"/>
</dbReference>
<evidence type="ECO:0000313" key="4">
    <source>
        <dbReference type="EMBL" id="TDT41415.1"/>
    </source>
</evidence>
<dbReference type="Proteomes" id="UP000295830">
    <property type="component" value="Unassembled WGS sequence"/>
</dbReference>
<feature type="repeat" description="TPR" evidence="3">
    <location>
        <begin position="772"/>
        <end position="805"/>
    </location>
</feature>
<keyword evidence="2 3" id="KW-0802">TPR repeat</keyword>
<dbReference type="AlphaFoldDB" id="A0A4R7JTQ4"/>
<organism evidence="4 5">
    <name type="scientific">Halospina denitrificans</name>
    <dbReference type="NCBI Taxonomy" id="332522"/>
    <lineage>
        <taxon>Bacteria</taxon>
        <taxon>Pseudomonadati</taxon>
        <taxon>Pseudomonadota</taxon>
        <taxon>Gammaproteobacteria</taxon>
        <taxon>Halospina</taxon>
    </lineage>
</organism>
<dbReference type="InterPro" id="IPR019734">
    <property type="entry name" value="TPR_rpt"/>
</dbReference>
<evidence type="ECO:0000256" key="3">
    <source>
        <dbReference type="PROSITE-ProRule" id="PRU00339"/>
    </source>
</evidence>
<dbReference type="RefSeq" id="WP_133735783.1">
    <property type="nucleotide sequence ID" value="NZ_SOAX01000003.1"/>
</dbReference>
<dbReference type="OrthoDB" id="9766710at2"/>
<dbReference type="SUPFAM" id="SSF48452">
    <property type="entry name" value="TPR-like"/>
    <property type="match status" value="4"/>
</dbReference>
<dbReference type="InterPro" id="IPR051012">
    <property type="entry name" value="CellSynth/LPSAsmb/PSIAsmb"/>
</dbReference>